<feature type="region of interest" description="Disordered" evidence="1">
    <location>
        <begin position="423"/>
        <end position="446"/>
    </location>
</feature>
<dbReference type="EMBL" id="JABMCG010000126">
    <property type="protein sequence ID" value="NUU29596.1"/>
    <property type="molecule type" value="Genomic_DNA"/>
</dbReference>
<dbReference type="InterPro" id="IPR011042">
    <property type="entry name" value="6-blade_b-propeller_TolB-like"/>
</dbReference>
<dbReference type="PANTHER" id="PTHR19328">
    <property type="entry name" value="HEDGEHOG-INTERACTING PROTEIN"/>
    <property type="match status" value="1"/>
</dbReference>
<comment type="caution">
    <text evidence="3">The sequence shown here is derived from an EMBL/GenBank/DDBJ whole genome shotgun (WGS) entry which is preliminary data.</text>
</comment>
<sequence>MDGPSGGGVRPTVGRRPASWEARPGTLRAFPPASCGLGGRTGRITVDTTRSTRTSRSARSAGRRAEPEPGRLSVGRARRSWSAVGFAAAAALALVACSDGDPDRTGGTGTSGSSSAPSRTSPATAGATTEVVTGLDAPWSVVPIGDAGDALISERDSARVLELRADGSTREVGTVPGVRHGGEGGLLGLALHDGDLFVYSTADAGNRVQRFSLTGDTGSYRLGDATTVLDGLPRNTFHDGGRIAFGPDGMLYVSVGDAGDRPAAQDRDSLAGKILRVTPDGAVPDDNPFPGSPVWSLGHRNVQGMGWAADGTMFAAEFGQDAWDELNVIVAGENHGWPEVEGVGGEDRGFVDPVQQWATDDASPSGLAVIGDTVYVANLRGESVRAVPVAEPTTSTVSFAGEFGRIRTVLAGPDDTLWFVTNNTDGRGDPRDGDDRILSVPLRELE</sequence>
<evidence type="ECO:0000313" key="4">
    <source>
        <dbReference type="Proteomes" id="UP000539146"/>
    </source>
</evidence>
<proteinExistence type="predicted"/>
<reference evidence="3 4" key="1">
    <citation type="submission" date="2020-05" db="EMBL/GenBank/DDBJ databases">
        <title>Genome Sequencing of Type Strains.</title>
        <authorList>
            <person name="Lemaire J.F."/>
            <person name="Inderbitzin P."/>
            <person name="Gregorio O.A."/>
            <person name="Collins S.B."/>
            <person name="Wespe N."/>
            <person name="Knight-Connoni V."/>
        </authorList>
    </citation>
    <scope>NUCLEOTIDE SEQUENCE [LARGE SCALE GENOMIC DNA]</scope>
    <source>
        <strain evidence="3 4">DSM 20512</strain>
    </source>
</reference>
<protein>
    <submittedName>
        <fullName evidence="3">PQQ-dependent sugar dehydrogenase</fullName>
    </submittedName>
</protein>
<feature type="domain" description="Glucose/Sorbosone dehydrogenase" evidence="2">
    <location>
        <begin position="135"/>
        <end position="427"/>
    </location>
</feature>
<gene>
    <name evidence="3" type="ORF">HP467_16005</name>
</gene>
<name>A0A850DVD2_9MICO</name>
<dbReference type="AlphaFoldDB" id="A0A850DVD2"/>
<evidence type="ECO:0000256" key="1">
    <source>
        <dbReference type="SAM" id="MobiDB-lite"/>
    </source>
</evidence>
<dbReference type="PANTHER" id="PTHR19328:SF13">
    <property type="entry name" value="HIPL1 PROTEIN"/>
    <property type="match status" value="1"/>
</dbReference>
<dbReference type="InterPro" id="IPR011041">
    <property type="entry name" value="Quinoprot_gluc/sorb_DH_b-prop"/>
</dbReference>
<evidence type="ECO:0000259" key="2">
    <source>
        <dbReference type="Pfam" id="PF07995"/>
    </source>
</evidence>
<dbReference type="Pfam" id="PF07995">
    <property type="entry name" value="GSDH"/>
    <property type="match status" value="1"/>
</dbReference>
<feature type="compositionally biased region" description="Low complexity" evidence="1">
    <location>
        <begin position="111"/>
        <end position="130"/>
    </location>
</feature>
<feature type="compositionally biased region" description="Low complexity" evidence="1">
    <location>
        <begin position="48"/>
        <end position="60"/>
    </location>
</feature>
<feature type="region of interest" description="Disordered" evidence="1">
    <location>
        <begin position="1"/>
        <end position="77"/>
    </location>
</feature>
<dbReference type="Gene3D" id="2.120.10.30">
    <property type="entry name" value="TolB, C-terminal domain"/>
    <property type="match status" value="1"/>
</dbReference>
<evidence type="ECO:0000313" key="3">
    <source>
        <dbReference type="EMBL" id="NUU29596.1"/>
    </source>
</evidence>
<dbReference type="Proteomes" id="UP000539146">
    <property type="component" value="Unassembled WGS sequence"/>
</dbReference>
<dbReference type="InterPro" id="IPR012938">
    <property type="entry name" value="Glc/Sorbosone_DH"/>
</dbReference>
<accession>A0A850DVD2</accession>
<organism evidence="3 4">
    <name type="scientific">Curtobacterium citreum</name>
    <dbReference type="NCBI Taxonomy" id="2036"/>
    <lineage>
        <taxon>Bacteria</taxon>
        <taxon>Bacillati</taxon>
        <taxon>Actinomycetota</taxon>
        <taxon>Actinomycetes</taxon>
        <taxon>Micrococcales</taxon>
        <taxon>Microbacteriaceae</taxon>
        <taxon>Curtobacterium</taxon>
    </lineage>
</organism>
<feature type="compositionally biased region" description="Basic and acidic residues" evidence="1">
    <location>
        <begin position="426"/>
        <end position="446"/>
    </location>
</feature>
<feature type="region of interest" description="Disordered" evidence="1">
    <location>
        <begin position="102"/>
        <end position="130"/>
    </location>
</feature>
<dbReference type="SUPFAM" id="SSF50952">
    <property type="entry name" value="Soluble quinoprotein glucose dehydrogenase"/>
    <property type="match status" value="1"/>
</dbReference>